<keyword evidence="2" id="KW-1185">Reference proteome</keyword>
<gene>
    <name evidence="1" type="ORF">SS1G_07148</name>
</gene>
<protein>
    <recommendedName>
        <fullName evidence="3">Reverse transcriptase domain-containing protein</fullName>
    </recommendedName>
</protein>
<dbReference type="EMBL" id="CH476629">
    <property type="protein sequence ID" value="EDO04665.1"/>
    <property type="molecule type" value="Genomic_DNA"/>
</dbReference>
<dbReference type="InParanoid" id="A7EP99"/>
<dbReference type="AlphaFoldDB" id="A7EP99"/>
<evidence type="ECO:0000313" key="2">
    <source>
        <dbReference type="Proteomes" id="UP000001312"/>
    </source>
</evidence>
<accession>A7EP99</accession>
<name>A7EP99_SCLS1</name>
<dbReference type="RefSeq" id="XP_001591702.1">
    <property type="nucleotide sequence ID" value="XM_001591652.1"/>
</dbReference>
<dbReference type="STRING" id="665079.A7EP99"/>
<sequence>MRKICGYTGLEVYRWLRGSLIEANGGMGGLGMEGRFWHFALRMYKSGIMAAEELSNEGDAFSKFHSSAKHSADITAADELWQKPPYETHIRYVLNPPHYRLQTIHWGNRLCRLCFAYNGSDNDTVYTAREDGCAYRSTIGYKAAGNGDTGILRLTSCIWESMKPSKPDYSAPKAYRVIALLNCLGKISERILAQRLSYLAETTQLLHYSQMGGRQKKSAIDTAILLTTEIGNDIALTTFSTSWKNNIISLERATKQIYALGKENAIQFDLAKTELIHFSTSKDTKTASIKLPNEEIIQPSTLVRWLGIWFDPGLSFKQHVTIRATQAKTSFYRMARLANSEKGLNPKAMRQLYMACVTSIADYGSILWWKEQNQIKKTLQSLQNLALRKILGVFKTSPIKPMEIEAALCPPEVRLNAGIKQYAFRLLKISPSHPINLIATKLVTEKENQDVVATPRRKQLKPTQLEKIKNSIQKDFDPLTLERIHHFYFYWVY</sequence>
<dbReference type="HOGENOM" id="CLU_553378_0_0_1"/>
<reference evidence="2" key="1">
    <citation type="journal article" date="2011" name="PLoS Genet.">
        <title>Genomic analysis of the necrotrophic fungal pathogens Sclerotinia sclerotiorum and Botrytis cinerea.</title>
        <authorList>
            <person name="Amselem J."/>
            <person name="Cuomo C.A."/>
            <person name="van Kan J.A."/>
            <person name="Viaud M."/>
            <person name="Benito E.P."/>
            <person name="Couloux A."/>
            <person name="Coutinho P.M."/>
            <person name="de Vries R.P."/>
            <person name="Dyer P.S."/>
            <person name="Fillinger S."/>
            <person name="Fournier E."/>
            <person name="Gout L."/>
            <person name="Hahn M."/>
            <person name="Kohn L."/>
            <person name="Lapalu N."/>
            <person name="Plummer K.M."/>
            <person name="Pradier J.M."/>
            <person name="Quevillon E."/>
            <person name="Sharon A."/>
            <person name="Simon A."/>
            <person name="ten Have A."/>
            <person name="Tudzynski B."/>
            <person name="Tudzynski P."/>
            <person name="Wincker P."/>
            <person name="Andrew M."/>
            <person name="Anthouard V."/>
            <person name="Beever R.E."/>
            <person name="Beffa R."/>
            <person name="Benoit I."/>
            <person name="Bouzid O."/>
            <person name="Brault B."/>
            <person name="Chen Z."/>
            <person name="Choquer M."/>
            <person name="Collemare J."/>
            <person name="Cotton P."/>
            <person name="Danchin E.G."/>
            <person name="Da Silva C."/>
            <person name="Gautier A."/>
            <person name="Giraud C."/>
            <person name="Giraud T."/>
            <person name="Gonzalez C."/>
            <person name="Grossetete S."/>
            <person name="Guldener U."/>
            <person name="Henrissat B."/>
            <person name="Howlett B.J."/>
            <person name="Kodira C."/>
            <person name="Kretschmer M."/>
            <person name="Lappartient A."/>
            <person name="Leroch M."/>
            <person name="Levis C."/>
            <person name="Mauceli E."/>
            <person name="Neuveglise C."/>
            <person name="Oeser B."/>
            <person name="Pearson M."/>
            <person name="Poulain J."/>
            <person name="Poussereau N."/>
            <person name="Quesneville H."/>
            <person name="Rascle C."/>
            <person name="Schumacher J."/>
            <person name="Segurens B."/>
            <person name="Sexton A."/>
            <person name="Silva E."/>
            <person name="Sirven C."/>
            <person name="Soanes D.M."/>
            <person name="Talbot N.J."/>
            <person name="Templeton M."/>
            <person name="Yandava C."/>
            <person name="Yarden O."/>
            <person name="Zeng Q."/>
            <person name="Rollins J.A."/>
            <person name="Lebrun M.H."/>
            <person name="Dickman M."/>
        </authorList>
    </citation>
    <scope>NUCLEOTIDE SEQUENCE [LARGE SCALE GENOMIC DNA]</scope>
    <source>
        <strain evidence="2">ATCC 18683 / 1980 / Ss-1</strain>
    </source>
</reference>
<dbReference type="PANTHER" id="PTHR33481:SF1">
    <property type="entry name" value="ENDONUCLEASE_EXONUCLEASE_PHOSPHATASE DOMAIN-CONTAINING PROTEIN-RELATED"/>
    <property type="match status" value="1"/>
</dbReference>
<organism evidence="1 2">
    <name type="scientific">Sclerotinia sclerotiorum (strain ATCC 18683 / 1980 / Ss-1)</name>
    <name type="common">White mold</name>
    <name type="synonym">Whetzelinia sclerotiorum</name>
    <dbReference type="NCBI Taxonomy" id="665079"/>
    <lineage>
        <taxon>Eukaryota</taxon>
        <taxon>Fungi</taxon>
        <taxon>Dikarya</taxon>
        <taxon>Ascomycota</taxon>
        <taxon>Pezizomycotina</taxon>
        <taxon>Leotiomycetes</taxon>
        <taxon>Helotiales</taxon>
        <taxon>Sclerotiniaceae</taxon>
        <taxon>Sclerotinia</taxon>
    </lineage>
</organism>
<dbReference type="eggNOG" id="ENOG502SF7K">
    <property type="taxonomic scope" value="Eukaryota"/>
</dbReference>
<evidence type="ECO:0008006" key="3">
    <source>
        <dbReference type="Google" id="ProtNLM"/>
    </source>
</evidence>
<dbReference type="GeneID" id="5487772"/>
<proteinExistence type="predicted"/>
<evidence type="ECO:0000313" key="1">
    <source>
        <dbReference type="EMBL" id="EDO04665.1"/>
    </source>
</evidence>
<dbReference type="KEGG" id="ssl:SS1G_07148"/>
<dbReference type="Proteomes" id="UP000001312">
    <property type="component" value="Unassembled WGS sequence"/>
</dbReference>
<dbReference type="PANTHER" id="PTHR33481">
    <property type="entry name" value="REVERSE TRANSCRIPTASE"/>
    <property type="match status" value="1"/>
</dbReference>